<protein>
    <recommendedName>
        <fullName evidence="4">Periplasmic protein</fullName>
    </recommendedName>
</protein>
<reference evidence="2 3" key="1">
    <citation type="submission" date="2021-07" db="EMBL/GenBank/DDBJ databases">
        <title>Novel Helicobacter sp. Isolated from a dog.</title>
        <authorList>
            <person name="Rimbara E."/>
            <person name="Suzuki M."/>
        </authorList>
    </citation>
    <scope>NUCLEOTIDE SEQUENCE [LARGE SCALE GENOMIC DNA]</scope>
    <source>
        <strain evidence="3">NHP19-003</strain>
    </source>
</reference>
<evidence type="ECO:0000313" key="2">
    <source>
        <dbReference type="EMBL" id="BCZ17835.1"/>
    </source>
</evidence>
<feature type="signal peptide" evidence="1">
    <location>
        <begin position="1"/>
        <end position="24"/>
    </location>
</feature>
<keyword evidence="1" id="KW-0732">Signal</keyword>
<keyword evidence="3" id="KW-1185">Reference proteome</keyword>
<accession>A0ABN6I2M8</accession>
<evidence type="ECO:0000313" key="3">
    <source>
        <dbReference type="Proteomes" id="UP000826775"/>
    </source>
</evidence>
<dbReference type="EMBL" id="AP024814">
    <property type="protein sequence ID" value="BCZ17835.1"/>
    <property type="molecule type" value="Genomic_DNA"/>
</dbReference>
<feature type="chain" id="PRO_5047317106" description="Periplasmic protein" evidence="1">
    <location>
        <begin position="25"/>
        <end position="147"/>
    </location>
</feature>
<dbReference type="Pfam" id="PF06518">
    <property type="entry name" value="DUF1104"/>
    <property type="match status" value="1"/>
</dbReference>
<dbReference type="InterPro" id="IPR009488">
    <property type="entry name" value="DUF1104"/>
</dbReference>
<sequence>MTTAKLRLGIAALVVSGLCSGLFAAQGPFESKSDKELIDMAGKVVPEQVPDYRMELYKRTKHMSPVQRKKFFEKVMASADKNTANMTMEDFGKRMEAIHAAIKARIAKMTRAQFRESGLFLGFWGGHGFHDGHDCPCEDHKPPRSHT</sequence>
<dbReference type="InterPro" id="IPR038310">
    <property type="entry name" value="DUF1104_sf"/>
</dbReference>
<gene>
    <name evidence="2" type="ORF">NHP190003_11170</name>
</gene>
<proteinExistence type="predicted"/>
<evidence type="ECO:0008006" key="4">
    <source>
        <dbReference type="Google" id="ProtNLM"/>
    </source>
</evidence>
<name>A0ABN6I2M8_9HELI</name>
<dbReference type="Gene3D" id="1.20.120.1430">
    <property type="entry name" value="HP0721 helical bundle"/>
    <property type="match status" value="1"/>
</dbReference>
<organism evidence="2 3">
    <name type="scientific">Helicobacter gastrocanis</name>
    <dbReference type="NCBI Taxonomy" id="2849641"/>
    <lineage>
        <taxon>Bacteria</taxon>
        <taxon>Pseudomonadati</taxon>
        <taxon>Campylobacterota</taxon>
        <taxon>Epsilonproteobacteria</taxon>
        <taxon>Campylobacterales</taxon>
        <taxon>Helicobacteraceae</taxon>
        <taxon>Helicobacter</taxon>
    </lineage>
</organism>
<dbReference type="RefSeq" id="WP_221279127.1">
    <property type="nucleotide sequence ID" value="NZ_AP024814.1"/>
</dbReference>
<evidence type="ECO:0000256" key="1">
    <source>
        <dbReference type="SAM" id="SignalP"/>
    </source>
</evidence>
<dbReference type="Proteomes" id="UP000826775">
    <property type="component" value="Chromosome"/>
</dbReference>